<name>A0A225UH86_9STRA</name>
<accession>A0A225UH86</accession>
<keyword evidence="3" id="KW-1185">Reference proteome</keyword>
<dbReference type="Proteomes" id="UP000198211">
    <property type="component" value="Unassembled WGS sequence"/>
</dbReference>
<protein>
    <recommendedName>
        <fullName evidence="4">Retrotransposon gag domain-containing protein</fullName>
    </recommendedName>
</protein>
<feature type="region of interest" description="Disordered" evidence="1">
    <location>
        <begin position="1"/>
        <end position="33"/>
    </location>
</feature>
<organism evidence="2 3">
    <name type="scientific">Phytophthora megakarya</name>
    <dbReference type="NCBI Taxonomy" id="4795"/>
    <lineage>
        <taxon>Eukaryota</taxon>
        <taxon>Sar</taxon>
        <taxon>Stramenopiles</taxon>
        <taxon>Oomycota</taxon>
        <taxon>Peronosporomycetes</taxon>
        <taxon>Peronosporales</taxon>
        <taxon>Peronosporaceae</taxon>
        <taxon>Phytophthora</taxon>
    </lineage>
</organism>
<reference evidence="3" key="1">
    <citation type="submission" date="2017-03" db="EMBL/GenBank/DDBJ databases">
        <title>Phytopthora megakarya and P. palmivora, two closely related causual agents of cacao black pod achieved similar genome size and gene model numbers by different mechanisms.</title>
        <authorList>
            <person name="Ali S."/>
            <person name="Shao J."/>
            <person name="Larry D.J."/>
            <person name="Kronmiller B."/>
            <person name="Shen D."/>
            <person name="Strem M.D."/>
            <person name="Melnick R.L."/>
            <person name="Guiltinan M.J."/>
            <person name="Tyler B.M."/>
            <person name="Meinhardt L.W."/>
            <person name="Bailey B.A."/>
        </authorList>
    </citation>
    <scope>NUCLEOTIDE SEQUENCE [LARGE SCALE GENOMIC DNA]</scope>
    <source>
        <strain evidence="3">zdho120</strain>
    </source>
</reference>
<evidence type="ECO:0000313" key="3">
    <source>
        <dbReference type="Proteomes" id="UP000198211"/>
    </source>
</evidence>
<dbReference type="OrthoDB" id="115111at2759"/>
<dbReference type="AlphaFoldDB" id="A0A225UH86"/>
<sequence>MKNEWQPKVEITPGPTSGAGYDWRTQPVAPTPTLSAPMTAIATYGGYTMPDYDGMSWYGHGDPFRPPRQMDLPVQPKLEPSGTANSVNLPTEPARAVTPQEPEPKHGHIEFGLPPSVKNAVRMIQPFYSENATVEKARSFWNSFERATNGLSDSVRLSAFRVLLKRKTGEDWWMYSRIEDFATLRTRFYNQFICQTPLQMIERLKNAKRSKGMSVEVWADVISNLCDAAQVVNPQMRYQYFLAGLRNSEWKTAPQTTMVNDIPRAVTTLLYKNMHLPTEDEAEFAGEVTKKPNSEESMMQQMLGLMQQTQNLLVTQNQLMARPPRSTRNRVNDSQPPFIAATYEDQTPNISAVAENAPNASAYVDAVTF</sequence>
<comment type="caution">
    <text evidence="2">The sequence shown here is derived from an EMBL/GenBank/DDBJ whole genome shotgun (WGS) entry which is preliminary data.</text>
</comment>
<proteinExistence type="predicted"/>
<evidence type="ECO:0008006" key="4">
    <source>
        <dbReference type="Google" id="ProtNLM"/>
    </source>
</evidence>
<evidence type="ECO:0000313" key="2">
    <source>
        <dbReference type="EMBL" id="OWY92301.1"/>
    </source>
</evidence>
<feature type="region of interest" description="Disordered" evidence="1">
    <location>
        <begin position="75"/>
        <end position="104"/>
    </location>
</feature>
<evidence type="ECO:0000256" key="1">
    <source>
        <dbReference type="SAM" id="MobiDB-lite"/>
    </source>
</evidence>
<gene>
    <name evidence="2" type="ORF">PHMEG_00038757</name>
</gene>
<dbReference type="EMBL" id="NBNE01018377">
    <property type="protein sequence ID" value="OWY92301.1"/>
    <property type="molecule type" value="Genomic_DNA"/>
</dbReference>